<dbReference type="GO" id="GO:0051496">
    <property type="term" value="P:positive regulation of stress fiber assembly"/>
    <property type="evidence" value="ECO:0007669"/>
    <property type="project" value="UniProtKB-ARBA"/>
</dbReference>
<gene>
    <name evidence="5" type="ORF">g.23693</name>
</gene>
<evidence type="ECO:0000313" key="5">
    <source>
        <dbReference type="EMBL" id="JAS19434.1"/>
    </source>
</evidence>
<keyword evidence="2" id="KW-0175">Coiled coil</keyword>
<dbReference type="Pfam" id="PF19056">
    <property type="entry name" value="WD40_2"/>
    <property type="match status" value="1"/>
</dbReference>
<evidence type="ECO:0000256" key="1">
    <source>
        <dbReference type="ARBA" id="ARBA00022658"/>
    </source>
</evidence>
<evidence type="ECO:0000259" key="4">
    <source>
        <dbReference type="PROSITE" id="PS50010"/>
    </source>
</evidence>
<protein>
    <recommendedName>
        <fullName evidence="4">DH domain-containing protein</fullName>
    </recommendedName>
</protein>
<feature type="compositionally biased region" description="Acidic residues" evidence="3">
    <location>
        <begin position="1553"/>
        <end position="1563"/>
    </location>
</feature>
<dbReference type="SUPFAM" id="SSF50998">
    <property type="entry name" value="Quinoprotein alcohol dehydrogenase-like"/>
    <property type="match status" value="1"/>
</dbReference>
<evidence type="ECO:0000256" key="2">
    <source>
        <dbReference type="SAM" id="Coils"/>
    </source>
</evidence>
<feature type="region of interest" description="Disordered" evidence="3">
    <location>
        <begin position="532"/>
        <end position="567"/>
    </location>
</feature>
<dbReference type="InterPro" id="IPR035899">
    <property type="entry name" value="DBL_dom_sf"/>
</dbReference>
<feature type="compositionally biased region" description="Basic residues" evidence="3">
    <location>
        <begin position="849"/>
        <end position="859"/>
    </location>
</feature>
<accession>A0A1B6D183</accession>
<dbReference type="InterPro" id="IPR039919">
    <property type="entry name" value="ARHGEF10/ARHGEF17"/>
</dbReference>
<dbReference type="PANTHER" id="PTHR12877:SF15">
    <property type="entry name" value="RHO GUANINE NUCLEOTIDE EXCHANGE FACTOR 17"/>
    <property type="match status" value="1"/>
</dbReference>
<dbReference type="SUPFAM" id="SSF50729">
    <property type="entry name" value="PH domain-like"/>
    <property type="match status" value="1"/>
</dbReference>
<feature type="region of interest" description="Disordered" evidence="3">
    <location>
        <begin position="670"/>
        <end position="696"/>
    </location>
</feature>
<dbReference type="GO" id="GO:0005085">
    <property type="term" value="F:guanyl-nucleotide exchange factor activity"/>
    <property type="evidence" value="ECO:0007669"/>
    <property type="project" value="UniProtKB-KW"/>
</dbReference>
<dbReference type="SUPFAM" id="SSF48065">
    <property type="entry name" value="DBL homology domain (DH-domain)"/>
    <property type="match status" value="1"/>
</dbReference>
<dbReference type="InterPro" id="IPR011047">
    <property type="entry name" value="Quinoprotein_ADH-like_sf"/>
</dbReference>
<feature type="compositionally biased region" description="Low complexity" evidence="3">
    <location>
        <begin position="737"/>
        <end position="749"/>
    </location>
</feature>
<dbReference type="PANTHER" id="PTHR12877">
    <property type="entry name" value="RHO GUANINE NUCLEOTIDE EXCHANGE FACTOR"/>
    <property type="match status" value="1"/>
</dbReference>
<dbReference type="Gene3D" id="2.130.10.10">
    <property type="entry name" value="YVTN repeat-like/Quinoprotein amine dehydrogenase"/>
    <property type="match status" value="1"/>
</dbReference>
<dbReference type="EMBL" id="GEDC01017864">
    <property type="protein sequence ID" value="JAS19434.1"/>
    <property type="molecule type" value="Transcribed_RNA"/>
</dbReference>
<organism evidence="5">
    <name type="scientific">Clastoptera arizonana</name>
    <name type="common">Arizona spittle bug</name>
    <dbReference type="NCBI Taxonomy" id="38151"/>
    <lineage>
        <taxon>Eukaryota</taxon>
        <taxon>Metazoa</taxon>
        <taxon>Ecdysozoa</taxon>
        <taxon>Arthropoda</taxon>
        <taxon>Hexapoda</taxon>
        <taxon>Insecta</taxon>
        <taxon>Pterygota</taxon>
        <taxon>Neoptera</taxon>
        <taxon>Paraneoptera</taxon>
        <taxon>Hemiptera</taxon>
        <taxon>Auchenorrhyncha</taxon>
        <taxon>Cercopoidea</taxon>
        <taxon>Clastopteridae</taxon>
        <taxon>Clastoptera</taxon>
    </lineage>
</organism>
<dbReference type="InterPro" id="IPR015943">
    <property type="entry name" value="WD40/YVTN_repeat-like_dom_sf"/>
</dbReference>
<feature type="coiled-coil region" evidence="2">
    <location>
        <begin position="594"/>
        <end position="621"/>
    </location>
</feature>
<dbReference type="FunFam" id="1.20.900.10:FF:000003">
    <property type="entry name" value="Rho guanine nucleotide exchange factor 10 like"/>
    <property type="match status" value="1"/>
</dbReference>
<dbReference type="GO" id="GO:0005737">
    <property type="term" value="C:cytoplasm"/>
    <property type="evidence" value="ECO:0007669"/>
    <property type="project" value="UniProtKB-ARBA"/>
</dbReference>
<feature type="compositionally biased region" description="Basic and acidic residues" evidence="3">
    <location>
        <begin position="670"/>
        <end position="695"/>
    </location>
</feature>
<name>A0A1B6D183_9HEMI</name>
<evidence type="ECO:0000256" key="3">
    <source>
        <dbReference type="SAM" id="MobiDB-lite"/>
    </source>
</evidence>
<dbReference type="Gene3D" id="2.30.29.30">
    <property type="entry name" value="Pleckstrin-homology domain (PH domain)/Phosphotyrosine-binding domain (PTB)"/>
    <property type="match status" value="1"/>
</dbReference>
<feature type="compositionally biased region" description="Basic and acidic residues" evidence="3">
    <location>
        <begin position="805"/>
        <end position="820"/>
    </location>
</feature>
<proteinExistence type="predicted"/>
<dbReference type="SMART" id="SM00325">
    <property type="entry name" value="RhoGEF"/>
    <property type="match status" value="1"/>
</dbReference>
<feature type="region of interest" description="Disordered" evidence="3">
    <location>
        <begin position="1543"/>
        <end position="1589"/>
    </location>
</feature>
<dbReference type="InterPro" id="IPR000219">
    <property type="entry name" value="DH_dom"/>
</dbReference>
<sequence length="1898" mass="212111">MATAPYIKCSVNNNDHRPPVSGYVTIGNVRVRLSASGSTVSQPGGDSECCCGVPWPSRSRIPLPSNNRHGIFSSGPSPVYRTSLEWTQQKAPNVVTGCFGKDKVVVRHKQEIPSYYSVAADTERLLQESPCQDTLDRLHRFRFGGGDRGRGGKRNNPGHKKKPRSSDKTERLRELTEKLKLPPNSEKAKGKPCSSEDGGEGSERGVKTVPGQKVERGQKLVPLVEHKQKIVPLLENTDKRASEERQSLLPLFVDRDRQKIVPLTDRDKHKIVPLTDRDKHKIVPLVDHDKNKNSSLSSQDKQKLLVPLKGYTDKQKQVNTNLDDTDQHKLVPLVDDNITIEPLTDLKEKQKNVKPDCKDKIKSVSLVKQCCVTSDNSDNVDDLFECVNLRLPKPESRTIVGAYIQRTIPFRSASFSQVDFTPDGKYIRCSRTLTTSGSLTFPRKKPVDLHIKVPDNRSNTSIDSAVGSAEVLVTPNYELKPIIAESIPKVSNPRSLTHPLTKKGPHDENIAFSSIDGNGLKSLSPLSIPERQLEGVREESDTDSATAQSEPDSHSQLESDQTLTETKSTLSIAETVVDWAESPVTEADSNTNIENSVIDKNESLIEERVELEDENEVVKKDKEDCVTEPLKEDIVNNNTEPPQALETYVAKWPDQSNTVKHGEFDDKTEFSHLKEIELPREENNLNGKENDKNESAETFIECTSINCSSKEEQWPSEKSKRWSDEGTSGDRTSNEWASSAQEEPQSPEEVNVKLSWTPRGKRWPERPRLVCQSSEEKDDDSARNSPRRYHLLTRTDSLSEGESDPGDRRPTTPSRERDRTASPSLFGPSDQSDCESRFGNSCGIAKSPHTPRRYSKRPLRGPYGQMLEAEMKKPETSRKFSKLQYTDDLKFLEDYCPPSPAVANTNNNRLSLGSNRLRAVDDFHLKRSYTSPDPPSPQPRASPKRKVSANIPYSAPNPPTSTTDTMPVIYHQRTTSSPSQLEGCSSNPKVQRSPQPNPQFLAQLLKGSSERAYLADINSTIPPQHWKDTRTHVVVELYDTERSYVESLQILVMKYLQPLKSPENAGLVDVSLVDEIFYQVPTILTHHEEFLEELRKRLEHWDVKQRVGDIFLDTFTKQSVIDTYTSFINNWKTAKEAIKTTCQAKPAFARFLEAMAREHKGKLALDSLLIMPVQRIPRYELLIQTLLKHTEPNHPDHQPLIEAQRQVHALAVRINCTERDSLELEQLEGLIEGLMHLVAPDRTFLRHDLVTMASGQGRKERAFFLFSDLLIITSIKRRSGTIRKSSTNCPGTVASALEANKYKLLMKVSLDDLEIVKAKDESVRRMMREMDNLVEDVATLSQMSELVSTLHCPHSQLEDNIREMLSALNKQLVERQNNESQLSYLELMLNTQSGIDNISIIFSKPDKRSSWEEAFNEAKQRLALSADKRPSPEFMAPVPIRKTRAGLQFTCAAPTLNLNNGSRDVWVCNSDGYVGQVCVLSLKPEPTVTSCNGVCNARILCIAAIPAGTTEIKQINQNRMHRRRYIANSGISISVEDTDKSAGIHLESSSSSEGEDEPDDSQDVETNTTNKVVNTNLVHSSNTTDDDTDNLQPTMWLGTEDGCIHVYNCSDNIRIKKNKVKIQHGSAVHCIIYLDNRVYVSLANGDVSIYTRDSHGGWNTNDPYTVSVGTVTMPVTKMVPISGRLWCSCHSIIKVLNTSSLNVEHYFSASGETQKCVSCLVVSGLGVWVSLQNSAVVRLFHATSYECLGEVNIAPSVTKMLASCDDIIRQHKAACLRVTSLLACKDLLWVGTSAGVVLTMPLPHISASTCKVSNNFIVTGVPHGHTGHVRFLTVVETKLTQTSEHRRFSSNQSKSDTSSNFKLLVISGGDGYEDFRSASMSEVAGREDSTNHLLLWHV</sequence>
<feature type="compositionally biased region" description="Basic and acidic residues" evidence="3">
    <location>
        <begin position="164"/>
        <end position="180"/>
    </location>
</feature>
<dbReference type="CDD" id="cd00160">
    <property type="entry name" value="RhoGEF"/>
    <property type="match status" value="1"/>
</dbReference>
<feature type="compositionally biased region" description="Polar residues" evidence="3">
    <location>
        <begin position="725"/>
        <end position="736"/>
    </location>
</feature>
<dbReference type="Pfam" id="PF00621">
    <property type="entry name" value="RhoGEF"/>
    <property type="match status" value="1"/>
</dbReference>
<dbReference type="Pfam" id="PF19057">
    <property type="entry name" value="PH_19"/>
    <property type="match status" value="1"/>
</dbReference>
<dbReference type="InterPro" id="IPR011993">
    <property type="entry name" value="PH-like_dom_sf"/>
</dbReference>
<feature type="compositionally biased region" description="Low complexity" evidence="3">
    <location>
        <begin position="1564"/>
        <end position="1578"/>
    </location>
</feature>
<reference evidence="5" key="1">
    <citation type="submission" date="2015-12" db="EMBL/GenBank/DDBJ databases">
        <title>De novo transcriptome assembly of four potential Pierce s Disease insect vectors from Arizona vineyards.</title>
        <authorList>
            <person name="Tassone E.E."/>
        </authorList>
    </citation>
    <scope>NUCLEOTIDE SEQUENCE</scope>
</reference>
<dbReference type="GO" id="GO:0030036">
    <property type="term" value="P:actin cytoskeleton organization"/>
    <property type="evidence" value="ECO:0007669"/>
    <property type="project" value="TreeGrafter"/>
</dbReference>
<feature type="region of interest" description="Disordered" evidence="3">
    <location>
        <begin position="926"/>
        <end position="996"/>
    </location>
</feature>
<dbReference type="Gene3D" id="1.20.900.10">
    <property type="entry name" value="Dbl homology (DH) domain"/>
    <property type="match status" value="1"/>
</dbReference>
<feature type="region of interest" description="Disordered" evidence="3">
    <location>
        <begin position="491"/>
        <end position="516"/>
    </location>
</feature>
<feature type="region of interest" description="Disordered" evidence="3">
    <location>
        <begin position="708"/>
        <end position="860"/>
    </location>
</feature>
<feature type="region of interest" description="Disordered" evidence="3">
    <location>
        <begin position="141"/>
        <end position="214"/>
    </location>
</feature>
<feature type="compositionally biased region" description="Basic residues" evidence="3">
    <location>
        <begin position="151"/>
        <end position="163"/>
    </location>
</feature>
<feature type="compositionally biased region" description="Basic and acidic residues" evidence="3">
    <location>
        <begin position="709"/>
        <end position="724"/>
    </location>
</feature>
<feature type="compositionally biased region" description="Polar residues" evidence="3">
    <location>
        <begin position="972"/>
        <end position="996"/>
    </location>
</feature>
<keyword evidence="1" id="KW-0344">Guanine-nucleotide releasing factor</keyword>
<feature type="domain" description="DH" evidence="4">
    <location>
        <begin position="1029"/>
        <end position="1217"/>
    </location>
</feature>
<dbReference type="PROSITE" id="PS50010">
    <property type="entry name" value="DH_2"/>
    <property type="match status" value="1"/>
</dbReference>
<feature type="compositionally biased region" description="Polar residues" evidence="3">
    <location>
        <begin position="558"/>
        <end position="567"/>
    </location>
</feature>